<keyword evidence="3" id="KW-1185">Reference proteome</keyword>
<dbReference type="Gene3D" id="2.130.10.10">
    <property type="entry name" value="YVTN repeat-like/Quinoprotein amine dehydrogenase"/>
    <property type="match status" value="1"/>
</dbReference>
<dbReference type="InterPro" id="IPR015943">
    <property type="entry name" value="WD40/YVTN_repeat-like_dom_sf"/>
</dbReference>
<organism evidence="2 3">
    <name type="scientific">Pseudopithomyces chartarum</name>
    <dbReference type="NCBI Taxonomy" id="1892770"/>
    <lineage>
        <taxon>Eukaryota</taxon>
        <taxon>Fungi</taxon>
        <taxon>Dikarya</taxon>
        <taxon>Ascomycota</taxon>
        <taxon>Pezizomycotina</taxon>
        <taxon>Dothideomycetes</taxon>
        <taxon>Pleosporomycetidae</taxon>
        <taxon>Pleosporales</taxon>
        <taxon>Massarineae</taxon>
        <taxon>Didymosphaeriaceae</taxon>
        <taxon>Pseudopithomyces</taxon>
    </lineage>
</organism>
<evidence type="ECO:0000313" key="2">
    <source>
        <dbReference type="EMBL" id="KAK3214833.1"/>
    </source>
</evidence>
<sequence>MAPKRKGKGEAATKPPSSLQTSPASTPNWPIFQPLLPESDLALQEALTSQIVTITNFWTATLCKNYVSFLSSLPLTTTPGKPKKGDAVRVNDRFQVDDPAFAERLWSGTALKNLVLGLTETDGLELDDAQRRELWGGEVIGLNPNIRIYRYSKGQFFDQHYDDSNNVTVSGVPARTTWTLLLYLTSPATGCIGGETVFYPDPETGKKKSKEPPPEPFVVGLEAAQRPPDLLHDFQKDNISVSWAPGHPKEWTDKVALKFQFSDGGPVAYTGGAIPVAALSSDEKYLVTVNVSHHVSVLDLARGTRVYDQTLTSTYKDSSVALRVLTSPSNYDVLVSMNYIEVQRLRLSPEGAQVGNITVYPGGLLFDKGSPSVSPNERRFITAVPDAGQYNIYDLDDPNVRIVIDNQRDDFYDVSFTPDNQYVVARSWSYSGLPGSTKMFEVNSGTLVRDFNNTYSETLSISPNGELLATSFDSEALQLWSLRNATTEPVTLKLPARVTVGGFQRLAWSPDSKYLAAGLYNNLVIWEIGPSSRIIQWLQLDSNLGNAARDVSGLLWLGSSRIAYRVFGGLEIYDFKTNLKYRWGFSPYTHWVDGAYAVSMTIWDKSKGWIGGSDADYQVRFWEVPE</sequence>
<evidence type="ECO:0000256" key="1">
    <source>
        <dbReference type="SAM" id="MobiDB-lite"/>
    </source>
</evidence>
<comment type="caution">
    <text evidence="2">The sequence shown here is derived from an EMBL/GenBank/DDBJ whole genome shotgun (WGS) entry which is preliminary data.</text>
</comment>
<proteinExistence type="predicted"/>
<protein>
    <submittedName>
        <fullName evidence="2">Uncharacterized protein</fullName>
    </submittedName>
</protein>
<feature type="region of interest" description="Disordered" evidence="1">
    <location>
        <begin position="1"/>
        <end position="30"/>
    </location>
</feature>
<name>A0AAN6M2Y0_9PLEO</name>
<dbReference type="Gene3D" id="2.60.120.620">
    <property type="entry name" value="q2cbj1_9rhob like domain"/>
    <property type="match status" value="1"/>
</dbReference>
<dbReference type="AlphaFoldDB" id="A0AAN6M2Y0"/>
<dbReference type="SUPFAM" id="SSF69322">
    <property type="entry name" value="Tricorn protease domain 2"/>
    <property type="match status" value="1"/>
</dbReference>
<gene>
    <name evidence="2" type="ORF">GRF29_19g1389784</name>
</gene>
<accession>A0AAN6M2Y0</accession>
<evidence type="ECO:0000313" key="3">
    <source>
        <dbReference type="Proteomes" id="UP001280581"/>
    </source>
</evidence>
<dbReference type="EMBL" id="WVTA01000003">
    <property type="protein sequence ID" value="KAK3214833.1"/>
    <property type="molecule type" value="Genomic_DNA"/>
</dbReference>
<dbReference type="Proteomes" id="UP001280581">
    <property type="component" value="Unassembled WGS sequence"/>
</dbReference>
<reference evidence="2 3" key="1">
    <citation type="submission" date="2021-02" db="EMBL/GenBank/DDBJ databases">
        <title>Genome assembly of Pseudopithomyces chartarum.</title>
        <authorList>
            <person name="Jauregui R."/>
            <person name="Singh J."/>
            <person name="Voisey C."/>
        </authorList>
    </citation>
    <scope>NUCLEOTIDE SEQUENCE [LARGE SCALE GENOMIC DNA]</scope>
    <source>
        <strain evidence="2 3">AGR01</strain>
    </source>
</reference>
<feature type="compositionally biased region" description="Polar residues" evidence="1">
    <location>
        <begin position="15"/>
        <end position="28"/>
    </location>
</feature>